<dbReference type="SUPFAM" id="SSF161098">
    <property type="entry name" value="MetI-like"/>
    <property type="match status" value="1"/>
</dbReference>
<feature type="transmembrane region" description="Helical" evidence="9">
    <location>
        <begin position="397"/>
        <end position="419"/>
    </location>
</feature>
<dbReference type="PROSITE" id="PS50928">
    <property type="entry name" value="ABC_TM1"/>
    <property type="match status" value="1"/>
</dbReference>
<evidence type="ECO:0000256" key="11">
    <source>
        <dbReference type="SAM" id="MobiDB-lite"/>
    </source>
</evidence>
<keyword evidence="7 9" id="KW-1133">Transmembrane helix</keyword>
<dbReference type="InterPro" id="IPR032550">
    <property type="entry name" value="TM_PBP2_N"/>
</dbReference>
<keyword evidence="6 9" id="KW-0812">Transmembrane</keyword>
<name>A0ABP7KRN4_9MICO</name>
<feature type="compositionally biased region" description="Acidic residues" evidence="11">
    <location>
        <begin position="1"/>
        <end position="10"/>
    </location>
</feature>
<evidence type="ECO:0000256" key="4">
    <source>
        <dbReference type="ARBA" id="ARBA00022475"/>
    </source>
</evidence>
<protein>
    <recommendedName>
        <fullName evidence="10">Maltose/maltodextrin transport system permease protein</fullName>
    </recommendedName>
</protein>
<dbReference type="CDD" id="cd06261">
    <property type="entry name" value="TM_PBP2"/>
    <property type="match status" value="1"/>
</dbReference>
<dbReference type="Gene3D" id="2.40.430.10">
    <property type="entry name" value="D-maltodextrin-binding protein, MBP"/>
    <property type="match status" value="1"/>
</dbReference>
<reference evidence="14" key="1">
    <citation type="journal article" date="2019" name="Int. J. Syst. Evol. Microbiol.">
        <title>The Global Catalogue of Microorganisms (GCM) 10K type strain sequencing project: providing services to taxonomists for standard genome sequencing and annotation.</title>
        <authorList>
            <consortium name="The Broad Institute Genomics Platform"/>
            <consortium name="The Broad Institute Genome Sequencing Center for Infectious Disease"/>
            <person name="Wu L."/>
            <person name="Ma J."/>
        </authorList>
    </citation>
    <scope>NUCLEOTIDE SEQUENCE [LARGE SCALE GENOMIC DNA]</scope>
    <source>
        <strain evidence="14">JCM 17021</strain>
    </source>
</reference>
<comment type="caution">
    <text evidence="13">The sequence shown here is derived from an EMBL/GenBank/DDBJ whole genome shotgun (WGS) entry which is preliminary data.</text>
</comment>
<evidence type="ECO:0000313" key="13">
    <source>
        <dbReference type="EMBL" id="GAA3884038.1"/>
    </source>
</evidence>
<keyword evidence="14" id="KW-1185">Reference proteome</keyword>
<evidence type="ECO:0000256" key="3">
    <source>
        <dbReference type="ARBA" id="ARBA00022448"/>
    </source>
</evidence>
<dbReference type="InterPro" id="IPR047103">
    <property type="entry name" value="MalF_P2_sf"/>
</dbReference>
<evidence type="ECO:0000256" key="6">
    <source>
        <dbReference type="ARBA" id="ARBA00022692"/>
    </source>
</evidence>
<evidence type="ECO:0000256" key="1">
    <source>
        <dbReference type="ARBA" id="ARBA00004651"/>
    </source>
</evidence>
<comment type="similarity">
    <text evidence="2 10">Belongs to the binding-protein-dependent transport system permease family. MalFG subfamily.</text>
</comment>
<gene>
    <name evidence="13" type="ORF">GCM10022381_27780</name>
</gene>
<dbReference type="InterPro" id="IPR000515">
    <property type="entry name" value="MetI-like"/>
</dbReference>
<evidence type="ECO:0000313" key="14">
    <source>
        <dbReference type="Proteomes" id="UP001501803"/>
    </source>
</evidence>
<dbReference type="InterPro" id="IPR035277">
    <property type="entry name" value="MalF_N"/>
</dbReference>
<feature type="transmembrane region" description="Helical" evidence="9">
    <location>
        <begin position="311"/>
        <end position="333"/>
    </location>
</feature>
<dbReference type="Gene3D" id="3.10.650.10">
    <property type="entry name" value="MalF N-terminal region-like"/>
    <property type="match status" value="1"/>
</dbReference>
<dbReference type="InterPro" id="IPR035906">
    <property type="entry name" value="MetI-like_sf"/>
</dbReference>
<dbReference type="Pfam" id="PF00528">
    <property type="entry name" value="BPD_transp_1"/>
    <property type="match status" value="1"/>
</dbReference>
<sequence length="542" mass="58575">MSTTLEEEEAVATGPVKPPTRRQKQAASIADSASVGIKTLLIKIVSLGLVDAIAVYALFILFAQAEWVILALVIVVTALVNWIYFSKRKLPAKYLTPGVIFLVIFQIFVIGYTAYIGFTNYSTGHNSDKPQAISALMSSALERVPDSPTYAVTVLDRAGQLNLLVTDPDGDVNVGNADTPLQSVDDATMENGKAVALDGYTTLNFAAVLQRTDEITAMSVPFSSDPNDGALRTPDGSSAYVYSSTLEYDATADTMTDVTTGIVYADTGEGAFAAPDGTQLLPGWKVNVGFDNFARAFTEESIRGPLISVTIWTFVFALVSVASTFFLGLFLAIVFNDKRMRGRKFYRVAMILPYAFPAFLSALVWAGMLSESFGFINQVLLGGASIPWLTDPTLAKFSILFVNLWLGFPYMFLVCTGALQSIPEELEEAATVDGARPWAVFRLIKLPLLLVTVAPLLIASFAFNFNNFNLIYMLTGGGPRDAAASVNVGSTDILISMVYKVAFTGQTRDYGLASAFSIIIFILVAAIAIISFRKTKALEELN</sequence>
<feature type="domain" description="ABC transmembrane type-1" evidence="12">
    <location>
        <begin position="310"/>
        <end position="531"/>
    </location>
</feature>
<evidence type="ECO:0000256" key="8">
    <source>
        <dbReference type="ARBA" id="ARBA00023136"/>
    </source>
</evidence>
<evidence type="ECO:0000259" key="12">
    <source>
        <dbReference type="PROSITE" id="PS50928"/>
    </source>
</evidence>
<feature type="region of interest" description="Disordered" evidence="11">
    <location>
        <begin position="1"/>
        <end position="21"/>
    </location>
</feature>
<evidence type="ECO:0000256" key="5">
    <source>
        <dbReference type="ARBA" id="ARBA00022597"/>
    </source>
</evidence>
<evidence type="ECO:0000256" key="9">
    <source>
        <dbReference type="RuleBase" id="RU363032"/>
    </source>
</evidence>
<dbReference type="Proteomes" id="UP001501803">
    <property type="component" value="Unassembled WGS sequence"/>
</dbReference>
<proteinExistence type="inferred from homology"/>
<feature type="transmembrane region" description="Helical" evidence="9">
    <location>
        <begin position="345"/>
        <end position="366"/>
    </location>
</feature>
<keyword evidence="5 10" id="KW-0762">Sugar transport</keyword>
<evidence type="ECO:0000256" key="2">
    <source>
        <dbReference type="ARBA" id="ARBA00009047"/>
    </source>
</evidence>
<dbReference type="EMBL" id="BAABCN010000008">
    <property type="protein sequence ID" value="GAA3884038.1"/>
    <property type="molecule type" value="Genomic_DNA"/>
</dbReference>
<dbReference type="PANTHER" id="PTHR47314:SF1">
    <property type="entry name" value="MALTOSE_MALTODEXTRIN TRANSPORT SYSTEM PERMEASE PROTEIN MALF"/>
    <property type="match status" value="1"/>
</dbReference>
<evidence type="ECO:0000256" key="7">
    <source>
        <dbReference type="ARBA" id="ARBA00022989"/>
    </source>
</evidence>
<keyword evidence="3 9" id="KW-0813">Transport</keyword>
<comment type="subcellular location">
    <subcellularLocation>
        <location evidence="1 9">Cell membrane</location>
        <topology evidence="1 9">Multi-pass membrane protein</topology>
    </subcellularLocation>
</comment>
<feature type="transmembrane region" description="Helical" evidence="9">
    <location>
        <begin position="510"/>
        <end position="532"/>
    </location>
</feature>
<dbReference type="Gene3D" id="1.20.58.370">
    <property type="entry name" value="MalF N-terminal region-like"/>
    <property type="match status" value="1"/>
</dbReference>
<dbReference type="Pfam" id="PF16296">
    <property type="entry name" value="TM_PBP2_N"/>
    <property type="match status" value="1"/>
</dbReference>
<evidence type="ECO:0000256" key="10">
    <source>
        <dbReference type="RuleBase" id="RU367050"/>
    </source>
</evidence>
<feature type="transmembrane region" description="Helical" evidence="9">
    <location>
        <begin position="439"/>
        <end position="463"/>
    </location>
</feature>
<feature type="transmembrane region" description="Helical" evidence="9">
    <location>
        <begin position="40"/>
        <end position="61"/>
    </location>
</feature>
<dbReference type="Gene3D" id="1.10.3720.10">
    <property type="entry name" value="MetI-like"/>
    <property type="match status" value="1"/>
</dbReference>
<accession>A0ABP7KRN4</accession>
<dbReference type="SUPFAM" id="SSF160964">
    <property type="entry name" value="MalF N-terminal region-like"/>
    <property type="match status" value="1"/>
</dbReference>
<comment type="function">
    <text evidence="10">Part of the ABC transporter complex MalEFGK involved in maltose/maltodextrin import. Probably responsible for the translocation of the substrate across the membrane.</text>
</comment>
<feature type="transmembrane region" description="Helical" evidence="9">
    <location>
        <begin position="67"/>
        <end position="85"/>
    </location>
</feature>
<feature type="transmembrane region" description="Helical" evidence="9">
    <location>
        <begin position="97"/>
        <end position="118"/>
    </location>
</feature>
<keyword evidence="8 9" id="KW-0472">Membrane</keyword>
<keyword evidence="4 10" id="KW-1003">Cell membrane</keyword>
<organism evidence="13 14">
    <name type="scientific">Leifsonia kafniensis</name>
    <dbReference type="NCBI Taxonomy" id="475957"/>
    <lineage>
        <taxon>Bacteria</taxon>
        <taxon>Bacillati</taxon>
        <taxon>Actinomycetota</taxon>
        <taxon>Actinomycetes</taxon>
        <taxon>Micrococcales</taxon>
        <taxon>Microbacteriaceae</taxon>
        <taxon>Leifsonia</taxon>
    </lineage>
</organism>
<dbReference type="RefSeq" id="WP_345067763.1">
    <property type="nucleotide sequence ID" value="NZ_BAABCN010000008.1"/>
</dbReference>
<dbReference type="PANTHER" id="PTHR47314">
    <property type="entry name" value="MALTOSE/MALTODEXTRIN TRANSPORT SYSTEM PERMEASE PROTEIN MALF"/>
    <property type="match status" value="1"/>
</dbReference>